<dbReference type="EMBL" id="AMYD01000748">
    <property type="protein sequence ID" value="EQB56340.1"/>
    <property type="molecule type" value="Genomic_DNA"/>
</dbReference>
<proteinExistence type="predicted"/>
<dbReference type="STRING" id="1237896.T0M645"/>
<feature type="region of interest" description="Disordered" evidence="1">
    <location>
        <begin position="1"/>
        <end position="33"/>
    </location>
</feature>
<dbReference type="AlphaFoldDB" id="T0M645"/>
<protein>
    <submittedName>
        <fullName evidence="2">Uncharacterized protein</fullName>
    </submittedName>
</protein>
<accession>T0M645</accession>
<sequence>MSFFLPVRTHRQGRKSEKRPKPKESSSKKGKATSQTPLSFVFVINKLSFIEEGNGTSPNVDRWGNPLPPNTSQSYGSETPGKVWRYNNGSISPAGEGFYWYRENLGLDGAIWGPVDMTTNDGQRYWGSGPLEEHRTFSVFNCWRFLPCLYADIDVTTVDEMGVDHRWFPLEFSRDSDDPGATHPPPTGPVRGIVVQVCCDPYNPYGSTLDDIDHFEATGKLIVE</sequence>
<evidence type="ECO:0000313" key="3">
    <source>
        <dbReference type="Proteomes" id="UP000015530"/>
    </source>
</evidence>
<organism evidence="2 3">
    <name type="scientific">Colletotrichum gloeosporioides (strain Cg-14)</name>
    <name type="common">Anthracnose fungus</name>
    <name type="synonym">Glomerella cingulata</name>
    <dbReference type="NCBI Taxonomy" id="1237896"/>
    <lineage>
        <taxon>Eukaryota</taxon>
        <taxon>Fungi</taxon>
        <taxon>Dikarya</taxon>
        <taxon>Ascomycota</taxon>
        <taxon>Pezizomycotina</taxon>
        <taxon>Sordariomycetes</taxon>
        <taxon>Hypocreomycetidae</taxon>
        <taxon>Glomerellales</taxon>
        <taxon>Glomerellaceae</taxon>
        <taxon>Colletotrichum</taxon>
        <taxon>Colletotrichum gloeosporioides species complex</taxon>
    </lineage>
</organism>
<dbReference type="Proteomes" id="UP000015530">
    <property type="component" value="Unassembled WGS sequence"/>
</dbReference>
<name>T0M645_COLGC</name>
<gene>
    <name evidence="2" type="ORF">CGLO_03646</name>
</gene>
<comment type="caution">
    <text evidence="2">The sequence shown here is derived from an EMBL/GenBank/DDBJ whole genome shotgun (WGS) entry which is preliminary data.</text>
</comment>
<feature type="region of interest" description="Disordered" evidence="1">
    <location>
        <begin position="59"/>
        <end position="78"/>
    </location>
</feature>
<evidence type="ECO:0000313" key="2">
    <source>
        <dbReference type="EMBL" id="EQB56340.1"/>
    </source>
</evidence>
<dbReference type="OrthoDB" id="5243686at2759"/>
<reference evidence="3" key="1">
    <citation type="journal article" date="2013" name="Mol. Plant Microbe Interact.">
        <title>Global aspects of pacC regulation of pathogenicity genes in Colletotrichum gloeosporioides as revealed by transcriptome analysis.</title>
        <authorList>
            <person name="Alkan N."/>
            <person name="Meng X."/>
            <person name="Friedlander G."/>
            <person name="Reuveni E."/>
            <person name="Sukno S."/>
            <person name="Sherman A."/>
            <person name="Thon M."/>
            <person name="Fluhr R."/>
            <person name="Prusky D."/>
        </authorList>
    </citation>
    <scope>NUCLEOTIDE SEQUENCE [LARGE SCALE GENOMIC DNA]</scope>
    <source>
        <strain evidence="3">Cg-14</strain>
    </source>
</reference>
<feature type="compositionally biased region" description="Basic residues" evidence="1">
    <location>
        <begin position="8"/>
        <end position="21"/>
    </location>
</feature>
<dbReference type="HOGENOM" id="CLU_1234916_0_0_1"/>
<evidence type="ECO:0000256" key="1">
    <source>
        <dbReference type="SAM" id="MobiDB-lite"/>
    </source>
</evidence>